<dbReference type="InParanoid" id="G4TCI1"/>
<evidence type="ECO:0000313" key="2">
    <source>
        <dbReference type="EMBL" id="CCA69034.1"/>
    </source>
</evidence>
<accession>G4TCI1</accession>
<feature type="compositionally biased region" description="Polar residues" evidence="1">
    <location>
        <begin position="32"/>
        <end position="42"/>
    </location>
</feature>
<keyword evidence="3" id="KW-1185">Reference proteome</keyword>
<organism evidence="2 3">
    <name type="scientific">Serendipita indica (strain DSM 11827)</name>
    <name type="common">Root endophyte fungus</name>
    <name type="synonym">Piriformospora indica</name>
    <dbReference type="NCBI Taxonomy" id="1109443"/>
    <lineage>
        <taxon>Eukaryota</taxon>
        <taxon>Fungi</taxon>
        <taxon>Dikarya</taxon>
        <taxon>Basidiomycota</taxon>
        <taxon>Agaricomycotina</taxon>
        <taxon>Agaricomycetes</taxon>
        <taxon>Sebacinales</taxon>
        <taxon>Serendipitaceae</taxon>
        <taxon>Serendipita</taxon>
    </lineage>
</organism>
<name>G4TCI1_SERID</name>
<feature type="compositionally biased region" description="Low complexity" evidence="1">
    <location>
        <begin position="251"/>
        <end position="286"/>
    </location>
</feature>
<comment type="caution">
    <text evidence="2">The sequence shown here is derived from an EMBL/GenBank/DDBJ whole genome shotgun (WGS) entry which is preliminary data.</text>
</comment>
<dbReference type="OrthoDB" id="3265992at2759"/>
<dbReference type="STRING" id="1109443.G4TCI1"/>
<protein>
    <submittedName>
        <fullName evidence="2">Uncharacterized protein</fullName>
    </submittedName>
</protein>
<dbReference type="HOGENOM" id="CLU_973565_0_0_1"/>
<feature type="region of interest" description="Disordered" evidence="1">
    <location>
        <begin position="246"/>
        <end position="286"/>
    </location>
</feature>
<dbReference type="EMBL" id="CAFZ01000045">
    <property type="protein sequence ID" value="CCA69034.1"/>
    <property type="molecule type" value="Genomic_DNA"/>
</dbReference>
<dbReference type="Proteomes" id="UP000007148">
    <property type="component" value="Unassembled WGS sequence"/>
</dbReference>
<evidence type="ECO:0000313" key="3">
    <source>
        <dbReference type="Proteomes" id="UP000007148"/>
    </source>
</evidence>
<evidence type="ECO:0000256" key="1">
    <source>
        <dbReference type="SAM" id="MobiDB-lite"/>
    </source>
</evidence>
<reference evidence="2 3" key="1">
    <citation type="journal article" date="2011" name="PLoS Pathog.">
        <title>Endophytic Life Strategies Decoded by Genome and Transcriptome Analyses of the Mutualistic Root Symbiont Piriformospora indica.</title>
        <authorList>
            <person name="Zuccaro A."/>
            <person name="Lahrmann U."/>
            <person name="Guldener U."/>
            <person name="Langen G."/>
            <person name="Pfiffi S."/>
            <person name="Biedenkopf D."/>
            <person name="Wong P."/>
            <person name="Samans B."/>
            <person name="Grimm C."/>
            <person name="Basiewicz M."/>
            <person name="Murat C."/>
            <person name="Martin F."/>
            <person name="Kogel K.H."/>
        </authorList>
    </citation>
    <scope>NUCLEOTIDE SEQUENCE [LARGE SCALE GENOMIC DNA]</scope>
    <source>
        <strain evidence="2 3">DSM 11827</strain>
    </source>
</reference>
<feature type="compositionally biased region" description="Low complexity" evidence="1">
    <location>
        <begin position="21"/>
        <end position="31"/>
    </location>
</feature>
<feature type="region of interest" description="Disordered" evidence="1">
    <location>
        <begin position="18"/>
        <end position="51"/>
    </location>
</feature>
<proteinExistence type="predicted"/>
<dbReference type="AlphaFoldDB" id="G4TCI1"/>
<gene>
    <name evidence="2" type="ORF">PIIN_02893</name>
</gene>
<sequence>MSLVASLSHRFSVSTRRKSLRAPPASLASSSNTARTTDSTQVKVGRPTTEPPVLVQPSRRVARQSYWDLSSPVPEELSVYGEETIIEGLAWRLELLLDISPPYGLIVPEMVWAARQDPNICGPALNLLWSAIYTDAESPVCEIPLVKIDTYGLKHADYTIPITSYNAPESLRHILYKWEHLARRLRRIEPRFHVDIARIICDMDPLESPLVPEVMRVADDMQKLAEDLTNRRLFFDYLRQRTHQSVHQGYSANTSDARSSSTSSASSGTETSSENSTTISSISLVS</sequence>